<keyword evidence="3" id="KW-1185">Reference proteome</keyword>
<reference evidence="2" key="1">
    <citation type="submission" date="2023-05" db="EMBL/GenBank/DDBJ databases">
        <title>Whole genome sequence of Commensalibacter sp.</title>
        <authorList>
            <person name="Charoenyingcharoen P."/>
            <person name="Yukphan P."/>
        </authorList>
    </citation>
    <scope>NUCLEOTIDE SEQUENCE</scope>
    <source>
        <strain evidence="2">TBRC 16381</strain>
    </source>
</reference>
<dbReference type="Proteomes" id="UP001431634">
    <property type="component" value="Unassembled WGS sequence"/>
</dbReference>
<comment type="caution">
    <text evidence="2">The sequence shown here is derived from an EMBL/GenBank/DDBJ whole genome shotgun (WGS) entry which is preliminary data.</text>
</comment>
<dbReference type="InterPro" id="IPR010870">
    <property type="entry name" value="Porin_O/P"/>
</dbReference>
<gene>
    <name evidence="2" type="ORF">QJV27_00365</name>
</gene>
<organism evidence="2 3">
    <name type="scientific">Commensalibacter oyaizuii</name>
    <dbReference type="NCBI Taxonomy" id="3043873"/>
    <lineage>
        <taxon>Bacteria</taxon>
        <taxon>Pseudomonadati</taxon>
        <taxon>Pseudomonadota</taxon>
        <taxon>Alphaproteobacteria</taxon>
        <taxon>Acetobacterales</taxon>
        <taxon>Acetobacteraceae</taxon>
    </lineage>
</organism>
<evidence type="ECO:0000313" key="3">
    <source>
        <dbReference type="Proteomes" id="UP001431634"/>
    </source>
</evidence>
<evidence type="ECO:0000313" key="2">
    <source>
        <dbReference type="EMBL" id="MDI2089841.1"/>
    </source>
</evidence>
<dbReference type="InterPro" id="IPR023614">
    <property type="entry name" value="Porin_dom_sf"/>
</dbReference>
<dbReference type="EMBL" id="JASBAO010000001">
    <property type="protein sequence ID" value="MDI2089841.1"/>
    <property type="molecule type" value="Genomic_DNA"/>
</dbReference>
<dbReference type="RefSeq" id="WP_281447014.1">
    <property type="nucleotide sequence ID" value="NZ_JASBAO010000001.1"/>
</dbReference>
<dbReference type="Gene3D" id="2.40.160.10">
    <property type="entry name" value="Porin"/>
    <property type="match status" value="1"/>
</dbReference>
<keyword evidence="1" id="KW-0472">Membrane</keyword>
<evidence type="ECO:0000256" key="1">
    <source>
        <dbReference type="SAM" id="Phobius"/>
    </source>
</evidence>
<keyword evidence="1" id="KW-0812">Transmembrane</keyword>
<proteinExistence type="predicted"/>
<feature type="transmembrane region" description="Helical" evidence="1">
    <location>
        <begin position="12"/>
        <end position="34"/>
    </location>
</feature>
<sequence>MYMQFQRRQYTKCFALLHYIGLLCGIWFLNILAIKAQTPITSPSITKSLLPDSDLNKVDFGQGWYYCSSNSQRCNLWNAVKVINIDPYQKVRYNFRDFYLSFPKSRPTLTSNDGRFSFAVGGMFQYDVGGFIGPFHKSEGINMSGVRNHLRRGRFIATARYDDFLITVTPDIGTSGVQNDSLFEASLRYQGLRHTSIEVGLLQPRVTMEDVEGSNGFEFVERPMIIDMVRNIAAANARLSLGATHWGKNYVLAGYVTGFRYGPFKNFQDNQIGGVFRAAVRPVAMQDIDLLIGVSGSIAFHGANRKYSMNTGTEAQIWLTRPFLRTGTINGVNSVWSLGPQVGFRWKRLLLKSEYYSISMQRVTTGNENLPNLRFPGWYVSGNYTLFGQPRLYDPKKGVFSPPVGPTFNPAAGLWGALEWSVRWSVMDFNSHKTQYDQNGVLLGSNGGRQTVVATGFNWYPSAQVRVMLDYNYVHASPSLKNTYNLRGRDSQLIISRLQLNF</sequence>
<keyword evidence="1" id="KW-1133">Transmembrane helix</keyword>
<accession>A0ABT6PYA4</accession>
<protein>
    <submittedName>
        <fullName evidence="2">Porin</fullName>
    </submittedName>
</protein>
<dbReference type="Pfam" id="PF07396">
    <property type="entry name" value="Porin_O_P"/>
    <property type="match status" value="1"/>
</dbReference>
<name>A0ABT6PYA4_9PROT</name>